<reference evidence="3" key="1">
    <citation type="submission" date="2020-10" db="EMBL/GenBank/DDBJ databases">
        <authorList>
            <person name="Kikuchi T."/>
        </authorList>
    </citation>
    <scope>NUCLEOTIDE SEQUENCE</scope>
    <source>
        <strain evidence="3">NKZ352</strain>
    </source>
</reference>
<feature type="transmembrane region" description="Helical" evidence="2">
    <location>
        <begin position="6"/>
        <end position="27"/>
    </location>
</feature>
<keyword evidence="1" id="KW-0175">Coiled coil</keyword>
<evidence type="ECO:0000313" key="3">
    <source>
        <dbReference type="EMBL" id="CAD6189501.1"/>
    </source>
</evidence>
<dbReference type="Pfam" id="PF21033">
    <property type="entry name" value="RMD1-3"/>
    <property type="match status" value="1"/>
</dbReference>
<sequence length="397" mass="44393">MSDEGWLKYVGITLGTSAIAGIAFYWLRRDNRVEIERERTQWIVEQLKDQVMVMRMQLRSLEAELSEVKNTVATASPAIRRPTSSTPRSVTFAAPLRTDADSPSTSSFAGDVTPKRIQTSMIPRNFSVTSDSEYADAEDEWDNGTVSIPNLCDPSAKPITITAFFDEFHLKSCLLPTSMRFFGTDRVQEGYKSLKTNYTNGDKSAELLWRLAKFCHEIGSKTEKSKRKDIVAEGQKYATEAFAADPNNFLAAKWAAIMSGQITEFLGTKEKIEQGKKCKEYLDKALTMDAKEYSLLHLRGRWAFNVANLSWLERKAAAVFYATPPTATIEEAIADLKAAYDLNPKWLENIVFLAKAYLAAGDKASAGKYLNEGVQLAPENDNEKELLVEAKQLLSKC</sequence>
<dbReference type="InterPro" id="IPR011990">
    <property type="entry name" value="TPR-like_helical_dom_sf"/>
</dbReference>
<keyword evidence="2" id="KW-1133">Transmembrane helix</keyword>
<dbReference type="InterPro" id="IPR049039">
    <property type="entry name" value="RMD1-3_a_helical_rpt"/>
</dbReference>
<protein>
    <submittedName>
        <fullName evidence="3">Uncharacterized protein</fullName>
    </submittedName>
</protein>
<dbReference type="PANTHER" id="PTHR16056">
    <property type="entry name" value="REGULATOR OF MICROTUBULE DYNAMICS PROTEIN"/>
    <property type="match status" value="1"/>
</dbReference>
<dbReference type="GO" id="GO:0005876">
    <property type="term" value="C:spindle microtubule"/>
    <property type="evidence" value="ECO:0007669"/>
    <property type="project" value="TreeGrafter"/>
</dbReference>
<feature type="coiled-coil region" evidence="1">
    <location>
        <begin position="44"/>
        <end position="71"/>
    </location>
</feature>
<keyword evidence="4" id="KW-1185">Reference proteome</keyword>
<dbReference type="Proteomes" id="UP000835052">
    <property type="component" value="Unassembled WGS sequence"/>
</dbReference>
<dbReference type="AlphaFoldDB" id="A0A8S1H1V0"/>
<evidence type="ECO:0000256" key="1">
    <source>
        <dbReference type="SAM" id="Coils"/>
    </source>
</evidence>
<name>A0A8S1H1V0_9PELO</name>
<organism evidence="3 4">
    <name type="scientific">Caenorhabditis auriculariae</name>
    <dbReference type="NCBI Taxonomy" id="2777116"/>
    <lineage>
        <taxon>Eukaryota</taxon>
        <taxon>Metazoa</taxon>
        <taxon>Ecdysozoa</taxon>
        <taxon>Nematoda</taxon>
        <taxon>Chromadorea</taxon>
        <taxon>Rhabditida</taxon>
        <taxon>Rhabditina</taxon>
        <taxon>Rhabditomorpha</taxon>
        <taxon>Rhabditoidea</taxon>
        <taxon>Rhabditidae</taxon>
        <taxon>Peloderinae</taxon>
        <taxon>Caenorhabditis</taxon>
    </lineage>
</organism>
<dbReference type="GO" id="GO:0008017">
    <property type="term" value="F:microtubule binding"/>
    <property type="evidence" value="ECO:0007669"/>
    <property type="project" value="TreeGrafter"/>
</dbReference>
<evidence type="ECO:0000313" key="4">
    <source>
        <dbReference type="Proteomes" id="UP000835052"/>
    </source>
</evidence>
<dbReference type="Gene3D" id="1.25.40.10">
    <property type="entry name" value="Tetratricopeptide repeat domain"/>
    <property type="match status" value="1"/>
</dbReference>
<comment type="caution">
    <text evidence="3">The sequence shown here is derived from an EMBL/GenBank/DDBJ whole genome shotgun (WGS) entry which is preliminary data.</text>
</comment>
<proteinExistence type="predicted"/>
<evidence type="ECO:0000256" key="2">
    <source>
        <dbReference type="SAM" id="Phobius"/>
    </source>
</evidence>
<dbReference type="EMBL" id="CAJGYM010000011">
    <property type="protein sequence ID" value="CAD6189501.1"/>
    <property type="molecule type" value="Genomic_DNA"/>
</dbReference>
<keyword evidence="2" id="KW-0812">Transmembrane</keyword>
<dbReference type="SUPFAM" id="SSF48452">
    <property type="entry name" value="TPR-like"/>
    <property type="match status" value="1"/>
</dbReference>
<dbReference type="OrthoDB" id="512473at2759"/>
<accession>A0A8S1H1V0</accession>
<gene>
    <name evidence="3" type="ORF">CAUJ_LOCUS5420</name>
</gene>
<keyword evidence="2" id="KW-0472">Membrane</keyword>
<dbReference type="PANTHER" id="PTHR16056:SF20">
    <property type="entry name" value="C2H2-TYPE DOMAIN-CONTAINING PROTEIN-RELATED"/>
    <property type="match status" value="1"/>
</dbReference>
<dbReference type="GO" id="GO:0005739">
    <property type="term" value="C:mitochondrion"/>
    <property type="evidence" value="ECO:0007669"/>
    <property type="project" value="TreeGrafter"/>
</dbReference>
<dbReference type="GO" id="GO:0097431">
    <property type="term" value="C:mitotic spindle pole"/>
    <property type="evidence" value="ECO:0007669"/>
    <property type="project" value="TreeGrafter"/>
</dbReference>